<dbReference type="GeneID" id="6141373"/>
<dbReference type="AlphaFoldDB" id="B1LXC8"/>
<evidence type="ECO:0000313" key="3">
    <source>
        <dbReference type="Proteomes" id="UP000006589"/>
    </source>
</evidence>
<proteinExistence type="predicted"/>
<accession>B1LXC8</accession>
<dbReference type="HOGENOM" id="CLU_1823115_0_0_5"/>
<protein>
    <recommendedName>
        <fullName evidence="4">DUF3617 family protein</fullName>
    </recommendedName>
</protein>
<dbReference type="EMBL" id="CP001001">
    <property type="protein sequence ID" value="ACB27249.1"/>
    <property type="molecule type" value="Genomic_DNA"/>
</dbReference>
<feature type="signal peptide" evidence="1">
    <location>
        <begin position="1"/>
        <end position="18"/>
    </location>
</feature>
<keyword evidence="1" id="KW-0732">Signal</keyword>
<gene>
    <name evidence="2" type="ordered locus">Mrad2831_5302</name>
</gene>
<evidence type="ECO:0008006" key="4">
    <source>
        <dbReference type="Google" id="ProtNLM"/>
    </source>
</evidence>
<dbReference type="RefSeq" id="WP_012322193.1">
    <property type="nucleotide sequence ID" value="NC_010505.1"/>
</dbReference>
<dbReference type="OrthoDB" id="7996410at2"/>
<evidence type="ECO:0000256" key="1">
    <source>
        <dbReference type="SAM" id="SignalP"/>
    </source>
</evidence>
<dbReference type="KEGG" id="mrd:Mrad2831_5302"/>
<dbReference type="Proteomes" id="UP000006589">
    <property type="component" value="Chromosome"/>
</dbReference>
<organism evidence="2 3">
    <name type="scientific">Methylobacterium radiotolerans (strain ATCC 27329 / DSM 1819 / JCM 2831 / NBRC 15690 / NCIMB 10815 / 0-1)</name>
    <dbReference type="NCBI Taxonomy" id="426355"/>
    <lineage>
        <taxon>Bacteria</taxon>
        <taxon>Pseudomonadati</taxon>
        <taxon>Pseudomonadota</taxon>
        <taxon>Alphaproteobacteria</taxon>
        <taxon>Hyphomicrobiales</taxon>
        <taxon>Methylobacteriaceae</taxon>
        <taxon>Methylobacterium</taxon>
    </lineage>
</organism>
<dbReference type="STRING" id="426355.Mrad2831_5302"/>
<dbReference type="eggNOG" id="ENOG50311DT">
    <property type="taxonomic scope" value="Bacteria"/>
</dbReference>
<sequence length="141" mass="15079">MRALILAAAAIVPSVALATDLWPTFDTGWQYALTEPARPGQERYGVVDAEPGPRAGWTVRVECGIRDTRTSRVIRRVVGTGESTRGASPGFGGRWTLSDGRCGNFIVTQSLRDPEALNLYGEMVGVDECPRRGVGALSSGD</sequence>
<feature type="chain" id="PRO_5002767776" description="DUF3617 family protein" evidence="1">
    <location>
        <begin position="19"/>
        <end position="141"/>
    </location>
</feature>
<reference evidence="2 3" key="1">
    <citation type="submission" date="2008-03" db="EMBL/GenBank/DDBJ databases">
        <title>Complete sequence of chromosome of Methylobacterium radiotolerans JCM 2831.</title>
        <authorList>
            <consortium name="US DOE Joint Genome Institute"/>
            <person name="Copeland A."/>
            <person name="Lucas S."/>
            <person name="Lapidus A."/>
            <person name="Glavina del Rio T."/>
            <person name="Dalin E."/>
            <person name="Tice H."/>
            <person name="Bruce D."/>
            <person name="Goodwin L."/>
            <person name="Pitluck S."/>
            <person name="Kiss H."/>
            <person name="Brettin T."/>
            <person name="Detter J.C."/>
            <person name="Han C."/>
            <person name="Kuske C.R."/>
            <person name="Schmutz J."/>
            <person name="Larimer F."/>
            <person name="Land M."/>
            <person name="Hauser L."/>
            <person name="Kyrpides N."/>
            <person name="Mikhailova N."/>
            <person name="Marx C.J."/>
            <person name="Richardson P."/>
        </authorList>
    </citation>
    <scope>NUCLEOTIDE SEQUENCE [LARGE SCALE GENOMIC DNA]</scope>
    <source>
        <strain evidence="3">ATCC 27329 / DSM 1819 / JCM 2831 / NBRC 15690 / NCIMB 10815 / 0-1</strain>
    </source>
</reference>
<name>B1LXC8_METRJ</name>
<evidence type="ECO:0000313" key="2">
    <source>
        <dbReference type="EMBL" id="ACB27249.1"/>
    </source>
</evidence>